<sequence>METTNIVRKLFDGVVPERATDIDSITKTYGPQFRLLGDREGFNLDAGGFSAIQYTSRSTRQMWLFGYAGRQALHCYASLIVLLKSWGDTLDINEINKIPNQAAEDDAFKAILDAVKKLNTAFHEDDFEWPSDTPMPEKGRPSDAERAAVYDLTCMATAYVFLHELKKGVTKHCSDTAIEELYEHEKHKPTHPPRLGIRTLSNVTTAAAIDLFDREAVKSTILRSSEGEKILSGHAAQKLSLWNSLWGGEPVRVDRKTSNSCVVNPRTTLYIQAQPSVMQRFVAKGGENARGIGFFARTHIAYPITTQGMRSVKQIIKAPNYEYDALVKDLFQRNIEAGKVPDFERCVIRFSNDAKGRWFVMANEIEREICFGGRFEGFGDHASKLADNIARMAVLLHCAEFGLKGEVSLATLNDAILLCFWFSNEFVRLFRAPSEEQRDYLSLQDWFNQKRAEGYRYLRKNHVRKYCPNALRDAGKLNILQTTMQNNGEIRMAVFANKAIIDLYPNYQDDQALLMSVVSS</sequence>
<accession>A0A2T0V5Y9</accession>
<dbReference type="RefSeq" id="WP_208623582.1">
    <property type="nucleotide sequence ID" value="NZ_PVTK01000002.1"/>
</dbReference>
<evidence type="ECO:0000313" key="1">
    <source>
        <dbReference type="EMBL" id="PRY65564.1"/>
    </source>
</evidence>
<comment type="caution">
    <text evidence="1">The sequence shown here is derived from an EMBL/GenBank/DDBJ whole genome shotgun (WGS) entry which is preliminary data.</text>
</comment>
<proteinExistence type="predicted"/>
<dbReference type="EMBL" id="PVTK01000002">
    <property type="protein sequence ID" value="PRY65564.1"/>
    <property type="molecule type" value="Genomic_DNA"/>
</dbReference>
<dbReference type="AlphaFoldDB" id="A0A2T0V5Y9"/>
<name>A0A2T0V5Y9_9GAMM</name>
<organism evidence="1 2">
    <name type="scientific">Vreelandella songnenensis</name>
    <dbReference type="NCBI Taxonomy" id="1176243"/>
    <lineage>
        <taxon>Bacteria</taxon>
        <taxon>Pseudomonadati</taxon>
        <taxon>Pseudomonadota</taxon>
        <taxon>Gammaproteobacteria</taxon>
        <taxon>Oceanospirillales</taxon>
        <taxon>Halomonadaceae</taxon>
        <taxon>Vreelandella</taxon>
    </lineage>
</organism>
<evidence type="ECO:0000313" key="2">
    <source>
        <dbReference type="Proteomes" id="UP000237647"/>
    </source>
</evidence>
<reference evidence="1 2" key="1">
    <citation type="submission" date="2018-03" db="EMBL/GenBank/DDBJ databases">
        <title>Genomic Encyclopedia of Type Strains, Phase III (KMG-III): the genomes of soil and plant-associated and newly described type strains.</title>
        <authorList>
            <person name="Whitman W."/>
        </authorList>
    </citation>
    <scope>NUCLEOTIDE SEQUENCE [LARGE SCALE GENOMIC DNA]</scope>
    <source>
        <strain evidence="1 2">CGMCC 1.12152</strain>
    </source>
</reference>
<protein>
    <submittedName>
        <fullName evidence="1">Peptidase U49-like protein</fullName>
    </submittedName>
</protein>
<dbReference type="Proteomes" id="UP000237647">
    <property type="component" value="Unassembled WGS sequence"/>
</dbReference>
<dbReference type="Pfam" id="PF13148">
    <property type="entry name" value="DUF3987"/>
    <property type="match status" value="1"/>
</dbReference>
<gene>
    <name evidence="1" type="ORF">B0H98_10288</name>
</gene>
<dbReference type="InterPro" id="IPR025048">
    <property type="entry name" value="DUF3987"/>
</dbReference>
<keyword evidence="2" id="KW-1185">Reference proteome</keyword>